<dbReference type="RefSeq" id="WP_091525255.1">
    <property type="nucleotide sequence ID" value="NZ_LT629772.1"/>
</dbReference>
<name>A0A1H1TV42_9ACTN</name>
<dbReference type="OrthoDB" id="4288807at2"/>
<proteinExistence type="predicted"/>
<feature type="region of interest" description="Disordered" evidence="1">
    <location>
        <begin position="88"/>
        <end position="112"/>
    </location>
</feature>
<dbReference type="AlphaFoldDB" id="A0A1H1TV42"/>
<feature type="compositionally biased region" description="Basic and acidic residues" evidence="1">
    <location>
        <begin position="88"/>
        <end position="103"/>
    </location>
</feature>
<accession>A0A1H1TV42</accession>
<keyword evidence="3" id="KW-1185">Reference proteome</keyword>
<evidence type="ECO:0000313" key="2">
    <source>
        <dbReference type="EMBL" id="SDS64062.1"/>
    </source>
</evidence>
<evidence type="ECO:0000313" key="3">
    <source>
        <dbReference type="Proteomes" id="UP000199103"/>
    </source>
</evidence>
<dbReference type="EMBL" id="LT629772">
    <property type="protein sequence ID" value="SDS64062.1"/>
    <property type="molecule type" value="Genomic_DNA"/>
</dbReference>
<sequence>MAPEFEHQLPNGERLIVVDSDTAAEYLARVLQSFEDGNSEPLIVANDDKPQGVVIPFEQWLDYLDLAEEAAGEERIANIVRDRIRSSRPDEGVDLDDFLKEIDDSPSGRGDG</sequence>
<gene>
    <name evidence="2" type="ORF">SAMN04489812_2533</name>
</gene>
<protein>
    <recommendedName>
        <fullName evidence="4">Antitoxin</fullName>
    </recommendedName>
</protein>
<organism evidence="2 3">
    <name type="scientific">Microlunatus soli</name>
    <dbReference type="NCBI Taxonomy" id="630515"/>
    <lineage>
        <taxon>Bacteria</taxon>
        <taxon>Bacillati</taxon>
        <taxon>Actinomycetota</taxon>
        <taxon>Actinomycetes</taxon>
        <taxon>Propionibacteriales</taxon>
        <taxon>Propionibacteriaceae</taxon>
        <taxon>Microlunatus</taxon>
    </lineage>
</organism>
<dbReference type="Proteomes" id="UP000199103">
    <property type="component" value="Chromosome I"/>
</dbReference>
<reference evidence="2 3" key="1">
    <citation type="submission" date="2016-10" db="EMBL/GenBank/DDBJ databases">
        <authorList>
            <person name="de Groot N.N."/>
        </authorList>
    </citation>
    <scope>NUCLEOTIDE SEQUENCE [LARGE SCALE GENOMIC DNA]</scope>
    <source>
        <strain evidence="2 3">DSM 21800</strain>
    </source>
</reference>
<evidence type="ECO:0008006" key="4">
    <source>
        <dbReference type="Google" id="ProtNLM"/>
    </source>
</evidence>
<dbReference type="STRING" id="630515.SAMN04489812_2533"/>
<evidence type="ECO:0000256" key="1">
    <source>
        <dbReference type="SAM" id="MobiDB-lite"/>
    </source>
</evidence>